<keyword evidence="2" id="KW-0812">Transmembrane</keyword>
<gene>
    <name evidence="3" type="ORF">SAMN05216233_11978</name>
</gene>
<dbReference type="Proteomes" id="UP000198870">
    <property type="component" value="Unassembled WGS sequence"/>
</dbReference>
<feature type="transmembrane region" description="Helical" evidence="2">
    <location>
        <begin position="38"/>
        <end position="61"/>
    </location>
</feature>
<keyword evidence="2" id="KW-0472">Membrane</keyword>
<feature type="compositionally biased region" description="Pro residues" evidence="1">
    <location>
        <begin position="160"/>
        <end position="174"/>
    </location>
</feature>
<feature type="compositionally biased region" description="Low complexity" evidence="1">
    <location>
        <begin position="199"/>
        <end position="212"/>
    </location>
</feature>
<keyword evidence="2" id="KW-1133">Transmembrane helix</keyword>
<keyword evidence="4" id="KW-1185">Reference proteome</keyword>
<sequence>MTRGDEIFMRTIPMQYYGYGSARITMPGTVARGARREWLVSPSLLILLLSLTCFAVHKLIFTEPLSLTRPRTIILIPRPAPLPEPTVTEKLSFLKVVKDAAKKRAEPRKKELKRILEKPTPLPKKTSPPVEIKPQRQVLPKKTPLIRPPKALAHRALTEPLPPARTKPAPPTPVPTLSRHISPSGPTQQVPEAPRHKAAPALPAVQPQPLAVIPQPTHHTPRRLPETDLRKPFTPLALSSAPAPVTRSQPKAYSPSPALVATPKRSGPPPTLTQLAAPAALAAGPSHTEGKNTPRQGARPSVPRPVVRQGPTPSVPVAAATGEIIPGQGKKRPQRPSLNALPGGLPTAPARSPSKEVAPDIHALVTIRGSTLVHSLRVTSLKEEIYRKARHMSPEKSPYTYRIRDYTCTVIIRGGATPTALLSFQPDDATFEVVSALERSLPRRTM</sequence>
<accession>A0A1G5IEE4</accession>
<evidence type="ECO:0000313" key="4">
    <source>
        <dbReference type="Proteomes" id="UP000198870"/>
    </source>
</evidence>
<dbReference type="AlphaFoldDB" id="A0A1G5IEE4"/>
<dbReference type="EMBL" id="FMUX01000019">
    <property type="protein sequence ID" value="SCY74466.1"/>
    <property type="molecule type" value="Genomic_DNA"/>
</dbReference>
<feature type="compositionally biased region" description="Polar residues" evidence="1">
    <location>
        <begin position="179"/>
        <end position="190"/>
    </location>
</feature>
<feature type="compositionally biased region" description="Low complexity" evidence="1">
    <location>
        <begin position="272"/>
        <end position="285"/>
    </location>
</feature>
<proteinExistence type="predicted"/>
<feature type="region of interest" description="Disordered" evidence="1">
    <location>
        <begin position="158"/>
        <end position="355"/>
    </location>
</feature>
<reference evidence="3 4" key="1">
    <citation type="submission" date="2016-10" db="EMBL/GenBank/DDBJ databases">
        <authorList>
            <person name="de Groot N.N."/>
        </authorList>
    </citation>
    <scope>NUCLEOTIDE SEQUENCE [LARGE SCALE GENOMIC DNA]</scope>
    <source>
        <strain evidence="3 4">AA1</strain>
    </source>
</reference>
<organism evidence="3 4">
    <name type="scientific">Desulfoluna spongiiphila</name>
    <dbReference type="NCBI Taxonomy" id="419481"/>
    <lineage>
        <taxon>Bacteria</taxon>
        <taxon>Pseudomonadati</taxon>
        <taxon>Thermodesulfobacteriota</taxon>
        <taxon>Desulfobacteria</taxon>
        <taxon>Desulfobacterales</taxon>
        <taxon>Desulfolunaceae</taxon>
        <taxon>Desulfoluna</taxon>
    </lineage>
</organism>
<protein>
    <submittedName>
        <fullName evidence="3">Uncharacterized protein</fullName>
    </submittedName>
</protein>
<evidence type="ECO:0000313" key="3">
    <source>
        <dbReference type="EMBL" id="SCY74466.1"/>
    </source>
</evidence>
<dbReference type="STRING" id="419481.SAMN05216233_11978"/>
<evidence type="ECO:0000256" key="2">
    <source>
        <dbReference type="SAM" id="Phobius"/>
    </source>
</evidence>
<name>A0A1G5IEE4_9BACT</name>
<evidence type="ECO:0000256" key="1">
    <source>
        <dbReference type="SAM" id="MobiDB-lite"/>
    </source>
</evidence>